<dbReference type="Proteomes" id="UP000635902">
    <property type="component" value="Unassembled WGS sequence"/>
</dbReference>
<gene>
    <name evidence="3" type="ORF">IRY30_09695</name>
</gene>
<proteinExistence type="predicted"/>
<keyword evidence="3" id="KW-0482">Metalloprotease</keyword>
<dbReference type="InterPro" id="IPR003675">
    <property type="entry name" value="Rce1/LyrA-like_dom"/>
</dbReference>
<dbReference type="EMBL" id="JADKMY010000003">
    <property type="protein sequence ID" value="MBF4554342.1"/>
    <property type="molecule type" value="Genomic_DNA"/>
</dbReference>
<feature type="domain" description="CAAX prenyl protease 2/Lysostaphin resistance protein A-like" evidence="2">
    <location>
        <begin position="163"/>
        <end position="252"/>
    </location>
</feature>
<organism evidence="3 4">
    <name type="scientific">Corynebacterium suicordis DSM 45110</name>
    <dbReference type="NCBI Taxonomy" id="1121369"/>
    <lineage>
        <taxon>Bacteria</taxon>
        <taxon>Bacillati</taxon>
        <taxon>Actinomycetota</taxon>
        <taxon>Actinomycetes</taxon>
        <taxon>Mycobacteriales</taxon>
        <taxon>Corynebacteriaceae</taxon>
        <taxon>Corynebacterium</taxon>
    </lineage>
</organism>
<name>A0ABR9ZLV2_9CORY</name>
<feature type="transmembrane region" description="Helical" evidence="1">
    <location>
        <begin position="21"/>
        <end position="42"/>
    </location>
</feature>
<dbReference type="RefSeq" id="WP_194557217.1">
    <property type="nucleotide sequence ID" value="NZ_JADKMY010000003.1"/>
</dbReference>
<dbReference type="Pfam" id="PF02517">
    <property type="entry name" value="Rce1-like"/>
    <property type="match status" value="1"/>
</dbReference>
<keyword evidence="1" id="KW-0812">Transmembrane</keyword>
<protein>
    <submittedName>
        <fullName evidence="3">CPBP family intramembrane metalloprotease</fullName>
    </submittedName>
</protein>
<evidence type="ECO:0000313" key="3">
    <source>
        <dbReference type="EMBL" id="MBF4554342.1"/>
    </source>
</evidence>
<feature type="transmembrane region" description="Helical" evidence="1">
    <location>
        <begin position="74"/>
        <end position="95"/>
    </location>
</feature>
<keyword evidence="1" id="KW-1133">Transmembrane helix</keyword>
<sequence>MSTNTARDPQWTSTSYSKRALRWEIALVLTITFGMSGLRSLLRLIEAAARPESLNQQEVTLNQQQSVLPWLDPLLQLTHSAALFAWGGLALFLLLRHLPVTGDSSLPDAPPLTHWSFRCKDILHGMGLAALIGIPGLVFYVTAVNLGLSKQVTPSGLDENFFQLPLLVLNSWANGFAEEILVVAWLATRMRQLRVSWVWVFVASSVLRGSYHLYQGYSAGLGNIIMGLLYLWFWKRTGRIWPLVIAHGLIDTVAFVGYATLGGTPGL</sequence>
<keyword evidence="3" id="KW-0645">Protease</keyword>
<feature type="transmembrane region" description="Helical" evidence="1">
    <location>
        <begin position="240"/>
        <end position="261"/>
    </location>
</feature>
<keyword evidence="3" id="KW-0378">Hydrolase</keyword>
<accession>A0ABR9ZLV2</accession>
<feature type="transmembrane region" description="Helical" evidence="1">
    <location>
        <begin position="122"/>
        <end position="141"/>
    </location>
</feature>
<feature type="transmembrane region" description="Helical" evidence="1">
    <location>
        <begin position="217"/>
        <end position="233"/>
    </location>
</feature>
<evidence type="ECO:0000259" key="2">
    <source>
        <dbReference type="Pfam" id="PF02517"/>
    </source>
</evidence>
<evidence type="ECO:0000256" key="1">
    <source>
        <dbReference type="SAM" id="Phobius"/>
    </source>
</evidence>
<dbReference type="GO" id="GO:0008237">
    <property type="term" value="F:metallopeptidase activity"/>
    <property type="evidence" value="ECO:0007669"/>
    <property type="project" value="UniProtKB-KW"/>
</dbReference>
<evidence type="ECO:0000313" key="4">
    <source>
        <dbReference type="Proteomes" id="UP000635902"/>
    </source>
</evidence>
<reference evidence="3 4" key="1">
    <citation type="submission" date="2020-10" db="EMBL/GenBank/DDBJ databases">
        <title>Novel species in genus Corynebacterium.</title>
        <authorList>
            <person name="Zhang G."/>
        </authorList>
    </citation>
    <scope>NUCLEOTIDE SEQUENCE [LARGE SCALE GENOMIC DNA]</scope>
    <source>
        <strain evidence="3 4">DSM 45110</strain>
    </source>
</reference>
<keyword evidence="4" id="KW-1185">Reference proteome</keyword>
<keyword evidence="1" id="KW-0472">Membrane</keyword>
<comment type="caution">
    <text evidence="3">The sequence shown here is derived from an EMBL/GenBank/DDBJ whole genome shotgun (WGS) entry which is preliminary data.</text>
</comment>